<proteinExistence type="inferred from homology"/>
<dbReference type="InterPro" id="IPR002727">
    <property type="entry name" value="DUF47"/>
</dbReference>
<dbReference type="PANTHER" id="PTHR36536">
    <property type="entry name" value="UPF0111 PROTEIN HI_1603"/>
    <property type="match status" value="1"/>
</dbReference>
<name>A0A076LC14_9EURY</name>
<dbReference type="Pfam" id="PF01865">
    <property type="entry name" value="PhoU_div"/>
    <property type="match status" value="1"/>
</dbReference>
<dbReference type="Proteomes" id="UP000028781">
    <property type="component" value="Chromosome"/>
</dbReference>
<dbReference type="KEGG" id="mjh:JH146_0850"/>
<dbReference type="AlphaFoldDB" id="A0A076LC14"/>
<comment type="similarity">
    <text evidence="1">Belongs to the UPF0111 family.</text>
</comment>
<dbReference type="NCBIfam" id="TIGR00153">
    <property type="entry name" value="TIGR00153 family protein"/>
    <property type="match status" value="1"/>
</dbReference>
<dbReference type="EMBL" id="CP009149">
    <property type="protein sequence ID" value="AIJ05696.1"/>
    <property type="molecule type" value="Genomic_DNA"/>
</dbReference>
<dbReference type="GeneID" id="24891457"/>
<dbReference type="InterPro" id="IPR018445">
    <property type="entry name" value="Put_Phosphate_transp_reg"/>
</dbReference>
<dbReference type="OrthoDB" id="68479at2157"/>
<dbReference type="PANTHER" id="PTHR36536:SF3">
    <property type="entry name" value="UPF0111 PROTEIN HI_1603"/>
    <property type="match status" value="1"/>
</dbReference>
<dbReference type="Gene3D" id="1.20.58.220">
    <property type="entry name" value="Phosphate transport system protein phou homolog 2, domain 2"/>
    <property type="match status" value="1"/>
</dbReference>
<dbReference type="STRING" id="1301915.JH146_0850"/>
<gene>
    <name evidence="2" type="ORF">JH146_0850</name>
</gene>
<organism evidence="2 3">
    <name type="scientific">Methanocaldococcus bathoardescens</name>
    <dbReference type="NCBI Taxonomy" id="1301915"/>
    <lineage>
        <taxon>Archaea</taxon>
        <taxon>Methanobacteriati</taxon>
        <taxon>Methanobacteriota</taxon>
        <taxon>Methanomada group</taxon>
        <taxon>Methanococci</taxon>
        <taxon>Methanococcales</taxon>
        <taxon>Methanocaldococcaceae</taxon>
        <taxon>Methanocaldococcus</taxon>
    </lineage>
</organism>
<dbReference type="InterPro" id="IPR038078">
    <property type="entry name" value="PhoU-like_sf"/>
</dbReference>
<protein>
    <submittedName>
        <fullName evidence="2">Putative phosphate transport regulator</fullName>
    </submittedName>
</protein>
<reference evidence="2 3" key="1">
    <citation type="journal article" date="2015" name="Int. J. Syst. Evol. Microbiol.">
        <title>M ethanocaldococcus bathoardescens sp. nov., a hyperthermophilic methanogen isolated from a volcanically active deep-sea hydrothermal vent.</title>
        <authorList>
            <person name="Stewart L.C."/>
            <person name="Jung J.H."/>
            <person name="Kim Y.T."/>
            <person name="Kwon S.W."/>
            <person name="Park C.S."/>
            <person name="Holden J.F."/>
        </authorList>
    </citation>
    <scope>NUCLEOTIDE SEQUENCE [LARGE SCALE GENOMIC DNA]</scope>
    <source>
        <strain evidence="2 3">JH146</strain>
    </source>
</reference>
<evidence type="ECO:0000256" key="1">
    <source>
        <dbReference type="ARBA" id="ARBA00008591"/>
    </source>
</evidence>
<dbReference type="RefSeq" id="WP_048201848.1">
    <property type="nucleotide sequence ID" value="NZ_CP009149.1"/>
</dbReference>
<dbReference type="HOGENOM" id="CLU_104916_1_1_2"/>
<sequence>MSIFLFERNDEKSIINNLRLLIHMSLKSIELLKEYMSCKDKKILKEIIKIEEEGDEITKNIRINLEKAFLPNMRRELSRSAELLDETLDSLKHAAMLYELLKGELDKYLKDEIDLVLMISVDMFIHLERVLDVIEKGGDLDPIIKEIKDKEKFIDDIYQNRIYKYLINLEIVSFWEGKILCDFIDYIVNISDYIEDVADELQIIYLHTK</sequence>
<keyword evidence="3" id="KW-1185">Reference proteome</keyword>
<evidence type="ECO:0000313" key="3">
    <source>
        <dbReference type="Proteomes" id="UP000028781"/>
    </source>
</evidence>
<accession>A0A076LC14</accession>
<evidence type="ECO:0000313" key="2">
    <source>
        <dbReference type="EMBL" id="AIJ05696.1"/>
    </source>
</evidence>